<evidence type="ECO:0000256" key="3">
    <source>
        <dbReference type="ARBA" id="ARBA00012662"/>
    </source>
</evidence>
<accession>A0A077Z127</accession>
<dbReference type="InterPro" id="IPR000933">
    <property type="entry name" value="Glyco_hydro_29"/>
</dbReference>
<proteinExistence type="inferred from homology"/>
<keyword evidence="5 10" id="KW-0378">Hydrolase</keyword>
<sequence>MVAGCSLLLAALSVWSIALSKYTPDWDSLDSRPLPQWYDDAKFGIFMHWGVYSVPSYHSGVWFWYSWKTAKDPKDVEFMQNNYKPGFTYADFGPMFTCELFDSKRFAKTIKASGAKYFVLTSKHHEGYAMWPSKYAWNWNSMDMGPHRDIVGELEQSIRRENIRFGLYFSLYEWFNSLYIQDKANNFKTNDFIRKVVTPQLMEIVNNYKPDVVWSDGDWEAPYSYWNSTEFLAWLYNSSPVKDEVVVNDRWGKGTMCHHGGVFTCGDRFEPKTLPSHKWENCMTIDRDSWGYRRDATLQDYHTIEELIGILVRTVSLGGNLLLNVAPTHYGEITPIFEERLRQIGQWLKINGEAIYSTTPWKFQRDSKSRDVWYTARKKSNFLLPLLQRNENVVYAIMLKWPSSSILTLHLVTPTPNTVVTMLGYPYQLSYIPLRIRGMEVDLTTVNHQNLAAKWAWVIKVENAED</sequence>
<organism evidence="14 15">
    <name type="scientific">Trichuris trichiura</name>
    <name type="common">Whipworm</name>
    <name type="synonym">Trichocephalus trichiurus</name>
    <dbReference type="NCBI Taxonomy" id="36087"/>
    <lineage>
        <taxon>Eukaryota</taxon>
        <taxon>Metazoa</taxon>
        <taxon>Ecdysozoa</taxon>
        <taxon>Nematoda</taxon>
        <taxon>Enoplea</taxon>
        <taxon>Dorylaimia</taxon>
        <taxon>Trichinellida</taxon>
        <taxon>Trichuridae</taxon>
        <taxon>Trichuris</taxon>
    </lineage>
</organism>
<evidence type="ECO:0000313" key="15">
    <source>
        <dbReference type="Proteomes" id="UP000030665"/>
    </source>
</evidence>
<dbReference type="InterPro" id="IPR057739">
    <property type="entry name" value="Glyco_hydro_29_N"/>
</dbReference>
<evidence type="ECO:0000256" key="1">
    <source>
        <dbReference type="ARBA" id="ARBA00004071"/>
    </source>
</evidence>
<dbReference type="PANTHER" id="PTHR10030:SF37">
    <property type="entry name" value="ALPHA-L-FUCOSIDASE-RELATED"/>
    <property type="match status" value="1"/>
</dbReference>
<evidence type="ECO:0000256" key="2">
    <source>
        <dbReference type="ARBA" id="ARBA00007951"/>
    </source>
</evidence>
<protein>
    <recommendedName>
        <fullName evidence="8">Putative alpha-L-fucosidase</fullName>
        <ecNumber evidence="3">3.2.1.51</ecNumber>
    </recommendedName>
    <alternativeName>
        <fullName evidence="9">Alpha-L-fucoside fucohydrolase</fullName>
    </alternativeName>
</protein>
<reference evidence="14" key="1">
    <citation type="submission" date="2014-01" db="EMBL/GenBank/DDBJ databases">
        <authorList>
            <person name="Aslett M."/>
        </authorList>
    </citation>
    <scope>NUCLEOTIDE SEQUENCE</scope>
</reference>
<comment type="similarity">
    <text evidence="2 10">Belongs to the glycosyl hydrolase 29 family.</text>
</comment>
<keyword evidence="15" id="KW-1185">Reference proteome</keyword>
<reference evidence="14" key="2">
    <citation type="submission" date="2014-03" db="EMBL/GenBank/DDBJ databases">
        <title>The whipworm genome and dual-species transcriptomics of an intimate host-pathogen interaction.</title>
        <authorList>
            <person name="Foth B.J."/>
            <person name="Tsai I.J."/>
            <person name="Reid A.J."/>
            <person name="Bancroft A.J."/>
            <person name="Nichol S."/>
            <person name="Tracey A."/>
            <person name="Holroyd N."/>
            <person name="Cotton J.A."/>
            <person name="Stanley E.J."/>
            <person name="Zarowiecki M."/>
            <person name="Liu J.Z."/>
            <person name="Huckvale T."/>
            <person name="Cooper P.J."/>
            <person name="Grencis R.K."/>
            <person name="Berriman M."/>
        </authorList>
    </citation>
    <scope>NUCLEOTIDE SEQUENCE [LARGE SCALE GENOMIC DNA]</scope>
</reference>
<feature type="domain" description="Alpha-L-fucosidase C-terminal" evidence="13">
    <location>
        <begin position="364"/>
        <end position="462"/>
    </location>
</feature>
<dbReference type="STRING" id="36087.A0A077Z127"/>
<evidence type="ECO:0000256" key="6">
    <source>
        <dbReference type="ARBA" id="ARBA00023180"/>
    </source>
</evidence>
<dbReference type="Proteomes" id="UP000030665">
    <property type="component" value="Unassembled WGS sequence"/>
</dbReference>
<dbReference type="Pfam" id="PF01120">
    <property type="entry name" value="Alpha_L_fucos"/>
    <property type="match status" value="1"/>
</dbReference>
<evidence type="ECO:0000259" key="13">
    <source>
        <dbReference type="Pfam" id="PF16757"/>
    </source>
</evidence>
<dbReference type="Gene3D" id="3.20.20.80">
    <property type="entry name" value="Glycosidases"/>
    <property type="match status" value="1"/>
</dbReference>
<dbReference type="PANTHER" id="PTHR10030">
    <property type="entry name" value="ALPHA-L-FUCOSIDASE"/>
    <property type="match status" value="1"/>
</dbReference>
<dbReference type="InterPro" id="IPR017853">
    <property type="entry name" value="GH"/>
</dbReference>
<evidence type="ECO:0000256" key="10">
    <source>
        <dbReference type="PIRNR" id="PIRNR001092"/>
    </source>
</evidence>
<dbReference type="EC" id="3.2.1.51" evidence="3"/>
<feature type="chain" id="PRO_5016196775" description="Putative alpha-L-fucosidase" evidence="10">
    <location>
        <begin position="21"/>
        <end position="466"/>
    </location>
</feature>
<keyword evidence="4 10" id="KW-0732">Signal</keyword>
<dbReference type="InterPro" id="IPR016286">
    <property type="entry name" value="FUC_metazoa-typ"/>
</dbReference>
<feature type="site" description="May be important for catalysis" evidence="11">
    <location>
        <position position="282"/>
    </location>
</feature>
<feature type="domain" description="Glycoside hydrolase family 29 N-terminal" evidence="12">
    <location>
        <begin position="18"/>
        <end position="353"/>
    </location>
</feature>
<dbReference type="GO" id="GO:0004560">
    <property type="term" value="F:alpha-L-fucosidase activity"/>
    <property type="evidence" value="ECO:0007669"/>
    <property type="project" value="UniProtKB-EC"/>
</dbReference>
<name>A0A077Z127_TRITR</name>
<dbReference type="FunFam" id="3.20.20.80:FF:000027">
    <property type="entry name" value="Alpha-L-fucosidase"/>
    <property type="match status" value="1"/>
</dbReference>
<dbReference type="OrthoDB" id="6039950at2759"/>
<dbReference type="GO" id="GO:0016139">
    <property type="term" value="P:glycoside catabolic process"/>
    <property type="evidence" value="ECO:0007669"/>
    <property type="project" value="TreeGrafter"/>
</dbReference>
<evidence type="ECO:0000256" key="5">
    <source>
        <dbReference type="ARBA" id="ARBA00022801"/>
    </source>
</evidence>
<dbReference type="Pfam" id="PF16757">
    <property type="entry name" value="Fucosidase_C"/>
    <property type="match status" value="1"/>
</dbReference>
<dbReference type="GO" id="GO:0005764">
    <property type="term" value="C:lysosome"/>
    <property type="evidence" value="ECO:0007669"/>
    <property type="project" value="TreeGrafter"/>
</dbReference>
<dbReference type="SUPFAM" id="SSF51445">
    <property type="entry name" value="(Trans)glycosidases"/>
    <property type="match status" value="1"/>
</dbReference>
<evidence type="ECO:0000256" key="9">
    <source>
        <dbReference type="ARBA" id="ARBA00081661"/>
    </source>
</evidence>
<dbReference type="SMART" id="SM00812">
    <property type="entry name" value="Alpha_L_fucos"/>
    <property type="match status" value="1"/>
</dbReference>
<gene>
    <name evidence="14" type="ORF">TTRE_0000203301</name>
</gene>
<evidence type="ECO:0000256" key="8">
    <source>
        <dbReference type="ARBA" id="ARBA00074133"/>
    </source>
</evidence>
<keyword evidence="7 10" id="KW-0326">Glycosidase</keyword>
<evidence type="ECO:0000256" key="4">
    <source>
        <dbReference type="ARBA" id="ARBA00022729"/>
    </source>
</evidence>
<dbReference type="InterPro" id="IPR031919">
    <property type="entry name" value="Fucosidase_C"/>
</dbReference>
<evidence type="ECO:0000256" key="7">
    <source>
        <dbReference type="ARBA" id="ARBA00023295"/>
    </source>
</evidence>
<feature type="signal peptide" evidence="10">
    <location>
        <begin position="1"/>
        <end position="20"/>
    </location>
</feature>
<keyword evidence="6" id="KW-0325">Glycoprotein</keyword>
<comment type="function">
    <text evidence="1">Alpha-L-fucosidase is responsible for hydrolyzing the alpha-1,6-linked fucose joined to the reducing-end N-acetylglucosamine of the carbohydrate moieties of glycoproteins.</text>
</comment>
<dbReference type="PRINTS" id="PR00741">
    <property type="entry name" value="GLHYDRLASE29"/>
</dbReference>
<evidence type="ECO:0000313" key="14">
    <source>
        <dbReference type="EMBL" id="CDW53766.1"/>
    </source>
</evidence>
<dbReference type="PROSITE" id="PS00385">
    <property type="entry name" value="ALPHA_L_FUCOSIDASE"/>
    <property type="match status" value="1"/>
</dbReference>
<dbReference type="InterPro" id="IPR018526">
    <property type="entry name" value="Glyco_hydro_29_CS"/>
</dbReference>
<dbReference type="GO" id="GO:0006004">
    <property type="term" value="P:fucose metabolic process"/>
    <property type="evidence" value="ECO:0007669"/>
    <property type="project" value="InterPro"/>
</dbReference>
<evidence type="ECO:0000256" key="11">
    <source>
        <dbReference type="PIRSR" id="PIRSR001092-1"/>
    </source>
</evidence>
<dbReference type="AlphaFoldDB" id="A0A077Z127"/>
<evidence type="ECO:0000259" key="12">
    <source>
        <dbReference type="Pfam" id="PF01120"/>
    </source>
</evidence>
<dbReference type="EMBL" id="HG805866">
    <property type="protein sequence ID" value="CDW53766.1"/>
    <property type="molecule type" value="Genomic_DNA"/>
</dbReference>
<dbReference type="PIRSF" id="PIRSF001092">
    <property type="entry name" value="Alpha-L-fucosidase"/>
    <property type="match status" value="1"/>
</dbReference>